<feature type="transmembrane region" description="Helical" evidence="1">
    <location>
        <begin position="235"/>
        <end position="256"/>
    </location>
</feature>
<feature type="transmembrane region" description="Helical" evidence="1">
    <location>
        <begin position="152"/>
        <end position="172"/>
    </location>
</feature>
<feature type="transmembrane region" description="Helical" evidence="1">
    <location>
        <begin position="276"/>
        <end position="294"/>
    </location>
</feature>
<keyword evidence="1" id="KW-0472">Membrane</keyword>
<keyword evidence="3" id="KW-1185">Reference proteome</keyword>
<dbReference type="AlphaFoldDB" id="A0A380JB48"/>
<dbReference type="PANTHER" id="PTHR37955:SF1">
    <property type="entry name" value="DEP DOMAIN-CONTAINING PROTEIN"/>
    <property type="match status" value="1"/>
</dbReference>
<dbReference type="PANTHER" id="PTHR37955">
    <property type="entry name" value="TELLURITE RESISTANCE PROTEIN TEHA"/>
    <property type="match status" value="1"/>
</dbReference>
<evidence type="ECO:0000313" key="3">
    <source>
        <dbReference type="Proteomes" id="UP000254082"/>
    </source>
</evidence>
<reference evidence="2 3" key="1">
    <citation type="submission" date="2018-06" db="EMBL/GenBank/DDBJ databases">
        <authorList>
            <consortium name="Pathogen Informatics"/>
            <person name="Doyle S."/>
        </authorList>
    </citation>
    <scope>NUCLEOTIDE SEQUENCE [LARGE SCALE GENOMIC DNA]</scope>
    <source>
        <strain evidence="3">NCTC 11391</strain>
    </source>
</reference>
<keyword evidence="1" id="KW-0812">Transmembrane</keyword>
<gene>
    <name evidence="2" type="ORF">NCTC11391_00207</name>
</gene>
<dbReference type="Proteomes" id="UP000254082">
    <property type="component" value="Unassembled WGS sequence"/>
</dbReference>
<feature type="transmembrane region" description="Helical" evidence="1">
    <location>
        <begin position="184"/>
        <end position="202"/>
    </location>
</feature>
<sequence>MKRRLPLALTGLLLGLTALTNLITKFVNRPVGYSLLLLCLGLWLVLTGYFLLNKKDCQKQLTSLLAASTFPTYFMAMMLSPLVLPLAKPYLLSIWALGLLGHLTFLILFSIRAKKQASWEQVYPGWFVIYVGPAAASITARLVGQVLLGQVIFYLTFLAYLILMLALFYRLAKWPLREQELPNIAIMAAPSSLMLLAFLQLYPSGHPAFLLLLLLLSQGFYWGSFLYLARHLKTWFVPGFSAFTFPSVSTATALKLSLMRLQLTEGWLVSLSNFEIGLASLIVAYVALAYLYYLSKSKA</sequence>
<feature type="transmembrane region" description="Helical" evidence="1">
    <location>
        <begin position="90"/>
        <end position="111"/>
    </location>
</feature>
<dbReference type="RefSeq" id="WP_002996338.1">
    <property type="nucleotide sequence ID" value="NZ_UHFA01000002.1"/>
</dbReference>
<dbReference type="Gene3D" id="1.50.10.150">
    <property type="entry name" value="Voltage-dependent anion channel"/>
    <property type="match status" value="1"/>
</dbReference>
<name>A0A380JB48_STRDO</name>
<protein>
    <submittedName>
        <fullName evidence="2">C4-dicarboxylate transporter/malic acid transport protein</fullName>
    </submittedName>
</protein>
<feature type="transmembrane region" description="Helical" evidence="1">
    <location>
        <begin position="64"/>
        <end position="84"/>
    </location>
</feature>
<dbReference type="GO" id="GO:0046583">
    <property type="term" value="F:monoatomic cation efflux transmembrane transporter activity"/>
    <property type="evidence" value="ECO:0007669"/>
    <property type="project" value="TreeGrafter"/>
</dbReference>
<dbReference type="InterPro" id="IPR052951">
    <property type="entry name" value="Tellurite_res_ion_channel"/>
</dbReference>
<dbReference type="GO" id="GO:0005886">
    <property type="term" value="C:plasma membrane"/>
    <property type="evidence" value="ECO:0007669"/>
    <property type="project" value="TreeGrafter"/>
</dbReference>
<proteinExistence type="predicted"/>
<feature type="transmembrane region" description="Helical" evidence="1">
    <location>
        <begin position="30"/>
        <end position="52"/>
    </location>
</feature>
<evidence type="ECO:0000313" key="2">
    <source>
        <dbReference type="EMBL" id="SUN35231.1"/>
    </source>
</evidence>
<evidence type="ECO:0000256" key="1">
    <source>
        <dbReference type="SAM" id="Phobius"/>
    </source>
</evidence>
<dbReference type="InterPro" id="IPR038665">
    <property type="entry name" value="Voltage-dep_anion_channel_sf"/>
</dbReference>
<feature type="transmembrane region" description="Helical" evidence="1">
    <location>
        <begin position="208"/>
        <end position="228"/>
    </location>
</feature>
<keyword evidence="1" id="KW-1133">Transmembrane helix</keyword>
<organism evidence="2 3">
    <name type="scientific">Streptococcus downei MFe28</name>
    <dbReference type="NCBI Taxonomy" id="764290"/>
    <lineage>
        <taxon>Bacteria</taxon>
        <taxon>Bacillati</taxon>
        <taxon>Bacillota</taxon>
        <taxon>Bacilli</taxon>
        <taxon>Lactobacillales</taxon>
        <taxon>Streptococcaceae</taxon>
        <taxon>Streptococcus</taxon>
    </lineage>
</organism>
<feature type="transmembrane region" description="Helical" evidence="1">
    <location>
        <begin position="123"/>
        <end position="140"/>
    </location>
</feature>
<dbReference type="EMBL" id="UHFA01000002">
    <property type="protein sequence ID" value="SUN35231.1"/>
    <property type="molecule type" value="Genomic_DNA"/>
</dbReference>
<accession>A0A380JB48</accession>